<comment type="cofactor">
    <cofactor evidence="6">
        <name>[4Fe-4S] cluster</name>
        <dbReference type="ChEBI" id="CHEBI:49883"/>
    </cofactor>
    <text evidence="6">Binds 1 [4Fe-4S] cluster. The cluster is coordinated with 3 cysteines and an exchangeable S-adenosyl-L-methionine.</text>
</comment>
<reference evidence="8 9" key="1">
    <citation type="journal article" date="2015" name="Nature">
        <title>rRNA introns, odd ribosomes, and small enigmatic genomes across a large radiation of phyla.</title>
        <authorList>
            <person name="Brown C.T."/>
            <person name="Hug L.A."/>
            <person name="Thomas B.C."/>
            <person name="Sharon I."/>
            <person name="Castelle C.J."/>
            <person name="Singh A."/>
            <person name="Wilkins M.J."/>
            <person name="Williams K.H."/>
            <person name="Banfield J.F."/>
        </authorList>
    </citation>
    <scope>NUCLEOTIDE SEQUENCE [LARGE SCALE GENOMIC DNA]</scope>
</reference>
<proteinExistence type="predicted"/>
<feature type="binding site" evidence="6">
    <location>
        <position position="83"/>
    </location>
    <ligand>
        <name>[4Fe-4S] cluster</name>
        <dbReference type="ChEBI" id="CHEBI:49883"/>
        <note>4Fe-4S-S-AdoMet</note>
    </ligand>
</feature>
<keyword evidence="2 6" id="KW-0949">S-adenosyl-L-methionine</keyword>
<dbReference type="AlphaFoldDB" id="A0A0G0BLA8"/>
<dbReference type="Proteomes" id="UP000034581">
    <property type="component" value="Unassembled WGS sequence"/>
</dbReference>
<evidence type="ECO:0000259" key="7">
    <source>
        <dbReference type="PROSITE" id="PS51918"/>
    </source>
</evidence>
<dbReference type="GO" id="GO:0003824">
    <property type="term" value="F:catalytic activity"/>
    <property type="evidence" value="ECO:0007669"/>
    <property type="project" value="InterPro"/>
</dbReference>
<dbReference type="InterPro" id="IPR034457">
    <property type="entry name" value="Organic_radical-activating"/>
</dbReference>
<keyword evidence="1" id="KW-0004">4Fe-4S</keyword>
<dbReference type="InterPro" id="IPR013785">
    <property type="entry name" value="Aldolase_TIM"/>
</dbReference>
<dbReference type="InterPro" id="IPR007197">
    <property type="entry name" value="rSAM"/>
</dbReference>
<dbReference type="SUPFAM" id="SSF102114">
    <property type="entry name" value="Radical SAM enzymes"/>
    <property type="match status" value="1"/>
</dbReference>
<dbReference type="SFLD" id="SFLDS00029">
    <property type="entry name" value="Radical_SAM"/>
    <property type="match status" value="1"/>
</dbReference>
<dbReference type="PIRSF" id="PIRSF004869">
    <property type="entry name" value="PflX_prd"/>
    <property type="match status" value="1"/>
</dbReference>
<feature type="domain" description="Radical SAM core" evidence="7">
    <location>
        <begin position="68"/>
        <end position="279"/>
    </location>
</feature>
<evidence type="ECO:0000313" key="9">
    <source>
        <dbReference type="Proteomes" id="UP000034581"/>
    </source>
</evidence>
<dbReference type="SFLD" id="SFLDG01101">
    <property type="entry name" value="Uncharacterised_Radical_SAM_Su"/>
    <property type="match status" value="1"/>
</dbReference>
<evidence type="ECO:0000256" key="2">
    <source>
        <dbReference type="ARBA" id="ARBA00022691"/>
    </source>
</evidence>
<dbReference type="CDD" id="cd01335">
    <property type="entry name" value="Radical_SAM"/>
    <property type="match status" value="1"/>
</dbReference>
<dbReference type="PROSITE" id="PS51918">
    <property type="entry name" value="RADICAL_SAM"/>
    <property type="match status" value="1"/>
</dbReference>
<evidence type="ECO:0000256" key="1">
    <source>
        <dbReference type="ARBA" id="ARBA00022485"/>
    </source>
</evidence>
<feature type="binding site" evidence="6">
    <location>
        <position position="87"/>
    </location>
    <ligand>
        <name>[4Fe-4S] cluster</name>
        <dbReference type="ChEBI" id="CHEBI:49883"/>
        <note>4Fe-4S-S-AdoMet</note>
    </ligand>
</feature>
<dbReference type="PATRIC" id="fig|1618350.3.peg.119"/>
<dbReference type="Pfam" id="PF04055">
    <property type="entry name" value="Radical_SAM"/>
    <property type="match status" value="1"/>
</dbReference>
<evidence type="ECO:0000313" key="8">
    <source>
        <dbReference type="EMBL" id="KKP70203.1"/>
    </source>
</evidence>
<dbReference type="STRING" id="1618350.UR67_C0001G0112"/>
<dbReference type="InterPro" id="IPR016431">
    <property type="entry name" value="Pyrv-formate_lyase-activ_prd"/>
</dbReference>
<evidence type="ECO:0000256" key="3">
    <source>
        <dbReference type="ARBA" id="ARBA00022723"/>
    </source>
</evidence>
<dbReference type="GO" id="GO:0051539">
    <property type="term" value="F:4 iron, 4 sulfur cluster binding"/>
    <property type="evidence" value="ECO:0007669"/>
    <property type="project" value="UniProtKB-KW"/>
</dbReference>
<comment type="caution">
    <text evidence="8">The sequence shown here is derived from an EMBL/GenBank/DDBJ whole genome shotgun (WGS) entry which is preliminary data.</text>
</comment>
<organism evidence="8 9">
    <name type="scientific">candidate division CPR3 bacterium GW2011_GWF2_35_18</name>
    <dbReference type="NCBI Taxonomy" id="1618350"/>
    <lineage>
        <taxon>Bacteria</taxon>
        <taxon>Bacteria division CPR3</taxon>
    </lineage>
</organism>
<dbReference type="PANTHER" id="PTHR30352:SF5">
    <property type="entry name" value="PYRUVATE FORMATE-LYASE 1-ACTIVATING ENZYME"/>
    <property type="match status" value="1"/>
</dbReference>
<feature type="binding site" evidence="6">
    <location>
        <position position="90"/>
    </location>
    <ligand>
        <name>[4Fe-4S] cluster</name>
        <dbReference type="ChEBI" id="CHEBI:49883"/>
        <note>4Fe-4S-S-AdoMet</note>
    </ligand>
</feature>
<sequence length="346" mass="39148">MKEAALYTKLKKNVVKCHTCGYECVIAKGKKGFCQTRLNENGKLYSLIYGKITGGIQIDPIEKKPMYHFFPGTMVASIGSMGCNFRCKQCLNYFTSYEYDFSHLEDEITITPKEFINEVKKLNVSGVAFTYNEPTIWIEFVHEAAKLAKKENLYTVFVTNGYLTEESLDYIGPYMRGYAVDFKGFSNLSYKKQGNEVDFQKIIELTKRAQEKWRMKVEITTLIIPGINDSVSELKKMSKWIRDNLGSNTPWHLSQYSPELAPDAEFREIATTSKAILGKASQIGKTAGLNFVFVWAPSSNFSISDTVCPNCQKMVIKRSGWNVSSPNFNPAGKCSFCGYDLDIIIS</sequence>
<dbReference type="GO" id="GO:0046872">
    <property type="term" value="F:metal ion binding"/>
    <property type="evidence" value="ECO:0007669"/>
    <property type="project" value="UniProtKB-KW"/>
</dbReference>
<evidence type="ECO:0000256" key="5">
    <source>
        <dbReference type="ARBA" id="ARBA00023014"/>
    </source>
</evidence>
<gene>
    <name evidence="8" type="ORF">UR67_C0001G0112</name>
</gene>
<accession>A0A0G0BLA8</accession>
<name>A0A0G0BLA8_UNCC3</name>
<dbReference type="Gene3D" id="3.20.20.70">
    <property type="entry name" value="Aldolase class I"/>
    <property type="match status" value="1"/>
</dbReference>
<evidence type="ECO:0000256" key="6">
    <source>
        <dbReference type="PIRSR" id="PIRSR004869-50"/>
    </source>
</evidence>
<evidence type="ECO:0000256" key="4">
    <source>
        <dbReference type="ARBA" id="ARBA00023004"/>
    </source>
</evidence>
<dbReference type="EMBL" id="LBQB01000001">
    <property type="protein sequence ID" value="KKP70203.1"/>
    <property type="molecule type" value="Genomic_DNA"/>
</dbReference>
<dbReference type="NCBIfam" id="TIGR04337">
    <property type="entry name" value="AmmeMemoSam_rS"/>
    <property type="match status" value="1"/>
</dbReference>
<keyword evidence="4 6" id="KW-0408">Iron</keyword>
<dbReference type="InterPro" id="IPR027596">
    <property type="entry name" value="AmmeMemoSam_rS"/>
</dbReference>
<keyword evidence="3 6" id="KW-0479">Metal-binding</keyword>
<protein>
    <submittedName>
        <fullName evidence="8">Radical SAM domain protein</fullName>
    </submittedName>
</protein>
<keyword evidence="5 6" id="KW-0411">Iron-sulfur</keyword>
<dbReference type="PANTHER" id="PTHR30352">
    <property type="entry name" value="PYRUVATE FORMATE-LYASE-ACTIVATING ENZYME"/>
    <property type="match status" value="1"/>
</dbReference>
<dbReference type="InterPro" id="IPR058240">
    <property type="entry name" value="rSAM_sf"/>
</dbReference>